<gene>
    <name evidence="1" type="ORF">PanWU01x14_359490</name>
</gene>
<protein>
    <submittedName>
        <fullName evidence="1">Uncharacterized protein</fullName>
    </submittedName>
</protein>
<organism evidence="1 2">
    <name type="scientific">Parasponia andersonii</name>
    <name type="common">Sponia andersonii</name>
    <dbReference type="NCBI Taxonomy" id="3476"/>
    <lineage>
        <taxon>Eukaryota</taxon>
        <taxon>Viridiplantae</taxon>
        <taxon>Streptophyta</taxon>
        <taxon>Embryophyta</taxon>
        <taxon>Tracheophyta</taxon>
        <taxon>Spermatophyta</taxon>
        <taxon>Magnoliopsida</taxon>
        <taxon>eudicotyledons</taxon>
        <taxon>Gunneridae</taxon>
        <taxon>Pentapetalae</taxon>
        <taxon>rosids</taxon>
        <taxon>fabids</taxon>
        <taxon>Rosales</taxon>
        <taxon>Cannabaceae</taxon>
        <taxon>Parasponia</taxon>
    </lineage>
</organism>
<reference evidence="2" key="1">
    <citation type="submission" date="2016-06" db="EMBL/GenBank/DDBJ databases">
        <title>Parallel loss of symbiosis genes in relatives of nitrogen-fixing non-legume Parasponia.</title>
        <authorList>
            <person name="Van Velzen R."/>
            <person name="Holmer R."/>
            <person name="Bu F."/>
            <person name="Rutten L."/>
            <person name="Van Zeijl A."/>
            <person name="Liu W."/>
            <person name="Santuari L."/>
            <person name="Cao Q."/>
            <person name="Sharma T."/>
            <person name="Shen D."/>
            <person name="Roswanjaya Y."/>
            <person name="Wardhani T."/>
            <person name="Kalhor M.S."/>
            <person name="Jansen J."/>
            <person name="Van den Hoogen J."/>
            <person name="Gungor B."/>
            <person name="Hartog M."/>
            <person name="Hontelez J."/>
            <person name="Verver J."/>
            <person name="Yang W.-C."/>
            <person name="Schijlen E."/>
            <person name="Repin R."/>
            <person name="Schilthuizen M."/>
            <person name="Schranz E."/>
            <person name="Heidstra R."/>
            <person name="Miyata K."/>
            <person name="Fedorova E."/>
            <person name="Kohlen W."/>
            <person name="Bisseling T."/>
            <person name="Smit S."/>
            <person name="Geurts R."/>
        </authorList>
    </citation>
    <scope>NUCLEOTIDE SEQUENCE [LARGE SCALE GENOMIC DNA]</scope>
    <source>
        <strain evidence="2">cv. WU1-14</strain>
    </source>
</reference>
<sequence>MIAKEVCVVEPWSKAVMNNALHWTGTSSEFEKKNLTIVTFDLVDEVFHDIKFPRDHQDCRNQLIFTCHRSSLLGVP</sequence>
<dbReference type="Proteomes" id="UP000237105">
    <property type="component" value="Unassembled WGS sequence"/>
</dbReference>
<evidence type="ECO:0000313" key="1">
    <source>
        <dbReference type="EMBL" id="PON32656.1"/>
    </source>
</evidence>
<proteinExistence type="predicted"/>
<evidence type="ECO:0000313" key="2">
    <source>
        <dbReference type="Proteomes" id="UP000237105"/>
    </source>
</evidence>
<dbReference type="EMBL" id="JXTB01000795">
    <property type="protein sequence ID" value="PON32656.1"/>
    <property type="molecule type" value="Genomic_DNA"/>
</dbReference>
<name>A0A2P5A7Z3_PARAD</name>
<accession>A0A2P5A7Z3</accession>
<dbReference type="AlphaFoldDB" id="A0A2P5A7Z3"/>
<comment type="caution">
    <text evidence="1">The sequence shown here is derived from an EMBL/GenBank/DDBJ whole genome shotgun (WGS) entry which is preliminary data.</text>
</comment>
<keyword evidence="2" id="KW-1185">Reference proteome</keyword>